<dbReference type="SUPFAM" id="SSF48371">
    <property type="entry name" value="ARM repeat"/>
    <property type="match status" value="1"/>
</dbReference>
<dbReference type="Pfam" id="PF13646">
    <property type="entry name" value="HEAT_2"/>
    <property type="match status" value="1"/>
</dbReference>
<proteinExistence type="predicted"/>
<dbReference type="Proteomes" id="UP000638462">
    <property type="component" value="Unassembled WGS sequence"/>
</dbReference>
<name>A0ABQ1T9A8_9GAMM</name>
<dbReference type="Gene3D" id="1.25.10.10">
    <property type="entry name" value="Leucine-rich Repeat Variant"/>
    <property type="match status" value="1"/>
</dbReference>
<accession>A0ABQ1T9A8</accession>
<sequence length="565" mass="62897">MLCMLPLGSIHAQTQCTYWGDFNTQAKTQMITLNQPSENKLSIAGQLLYRPLKQDETSYWLGLQLVSPQVEVDQQTINAALYGVPFAVKVNAKTKLVSDYHFAGKLKPADQQKLIAIYHSLHSEHLHQADLSEPMVRKESDDLGQYTVSYALNHDKSITRSKVNYFTTKQSGNMFDFALPDVIDDEFVLKLDHCGLRALQGENHTSVQTKKGDIKVAVEQKVQFKVNPAPIPSSTLLLTLDDNPLKWPMLSEHVLYPRPPANPLKDANAFIAALKGLDISNLTNEQLGQLLYDNQIYLASLKQLIKSQELADKMLSKLFLMVGKNDSSYAHQLLVDVYLDPDIAGKQRFRSLMGLKYAEQPLAPELVDQILDSAQQQSEGEQKRLSNSALMVLGVIAKNQSGSEFSSYVGERLAQQLKQTSDARRQVSILAALGNSGDSAQQDKIADYLNSSDTRLRTQAAESLGKMPNQESLNYITDQLGIEQDKNTQAALLRAMGNNELDSKQIDGLFSYSQSQPQQVRLAAIEALAQQAKTEPKLKARLKMLVKSEKDQQVQRALMKAVYGG</sequence>
<protein>
    <recommendedName>
        <fullName evidence="3">Vitellogenin domain-containing protein</fullName>
    </recommendedName>
</protein>
<evidence type="ECO:0000313" key="1">
    <source>
        <dbReference type="EMBL" id="GGE88883.1"/>
    </source>
</evidence>
<dbReference type="InterPro" id="IPR016024">
    <property type="entry name" value="ARM-type_fold"/>
</dbReference>
<comment type="caution">
    <text evidence="1">The sequence shown here is derived from an EMBL/GenBank/DDBJ whole genome shotgun (WGS) entry which is preliminary data.</text>
</comment>
<dbReference type="EMBL" id="BMIT01000004">
    <property type="protein sequence ID" value="GGE88883.1"/>
    <property type="molecule type" value="Genomic_DNA"/>
</dbReference>
<evidence type="ECO:0000313" key="2">
    <source>
        <dbReference type="Proteomes" id="UP000638462"/>
    </source>
</evidence>
<dbReference type="InterPro" id="IPR011989">
    <property type="entry name" value="ARM-like"/>
</dbReference>
<reference evidence="2" key="1">
    <citation type="journal article" date="2019" name="Int. J. Syst. Evol. Microbiol.">
        <title>The Global Catalogue of Microorganisms (GCM) 10K type strain sequencing project: providing services to taxonomists for standard genome sequencing and annotation.</title>
        <authorList>
            <consortium name="The Broad Institute Genomics Platform"/>
            <consortium name="The Broad Institute Genome Sequencing Center for Infectious Disease"/>
            <person name="Wu L."/>
            <person name="Ma J."/>
        </authorList>
    </citation>
    <scope>NUCLEOTIDE SEQUENCE [LARGE SCALE GENOMIC DNA]</scope>
    <source>
        <strain evidence="2">CGMCC 1.15394</strain>
    </source>
</reference>
<organism evidence="1 2">
    <name type="scientific">Pseudoalteromonas gelatinilytica</name>
    <dbReference type="NCBI Taxonomy" id="1703256"/>
    <lineage>
        <taxon>Bacteria</taxon>
        <taxon>Pseudomonadati</taxon>
        <taxon>Pseudomonadota</taxon>
        <taxon>Gammaproteobacteria</taxon>
        <taxon>Alteromonadales</taxon>
        <taxon>Pseudoalteromonadaceae</taxon>
        <taxon>Pseudoalteromonas</taxon>
    </lineage>
</organism>
<keyword evidence="2" id="KW-1185">Reference proteome</keyword>
<gene>
    <name evidence="1" type="ORF">GCM10008027_12220</name>
</gene>
<evidence type="ECO:0008006" key="3">
    <source>
        <dbReference type="Google" id="ProtNLM"/>
    </source>
</evidence>